<proteinExistence type="predicted"/>
<dbReference type="Gene3D" id="2.70.70.10">
    <property type="entry name" value="Glucose Permease (Domain IIA)"/>
    <property type="match status" value="1"/>
</dbReference>
<dbReference type="InterPro" id="IPR011055">
    <property type="entry name" value="Dup_hybrid_motif"/>
</dbReference>
<dbReference type="OrthoDB" id="9815245at2"/>
<keyword evidence="2" id="KW-1185">Reference proteome</keyword>
<comment type="caution">
    <text evidence="1">The sequence shown here is derived from an EMBL/GenBank/DDBJ whole genome shotgun (WGS) entry which is preliminary data.</text>
</comment>
<evidence type="ECO:0000313" key="1">
    <source>
        <dbReference type="EMBL" id="RBP49296.1"/>
    </source>
</evidence>
<dbReference type="RefSeq" id="WP_113955157.1">
    <property type="nucleotide sequence ID" value="NZ_QNRT01000004.1"/>
</dbReference>
<organism evidence="1 2">
    <name type="scientific">Arenicella xantha</name>
    <dbReference type="NCBI Taxonomy" id="644221"/>
    <lineage>
        <taxon>Bacteria</taxon>
        <taxon>Pseudomonadati</taxon>
        <taxon>Pseudomonadota</taxon>
        <taxon>Gammaproteobacteria</taxon>
        <taxon>Arenicellales</taxon>
        <taxon>Arenicellaceae</taxon>
        <taxon>Arenicella</taxon>
    </lineage>
</organism>
<dbReference type="Proteomes" id="UP000253083">
    <property type="component" value="Unassembled WGS sequence"/>
</dbReference>
<dbReference type="EMBL" id="QNRT01000004">
    <property type="protein sequence ID" value="RBP49296.1"/>
    <property type="molecule type" value="Genomic_DNA"/>
</dbReference>
<protein>
    <submittedName>
        <fullName evidence="1">Peptidase M23-like protein</fullName>
    </submittedName>
</protein>
<dbReference type="AlphaFoldDB" id="A0A395JHA9"/>
<accession>A0A395JHA9</accession>
<evidence type="ECO:0000313" key="2">
    <source>
        <dbReference type="Proteomes" id="UP000253083"/>
    </source>
</evidence>
<sequence>MPSLARNLFAIFTLIVCGISVAGAEHNYPGGVVELEFKKQTQELPDIRFGLYEPVIIELKRHWRVLIGIDLDTLPGEYVVYFRRNTETSRDEFTTIKVRHHPTLTELIDGIEPTQTDISAPIRNYQSWSEIDFSNTQQPSLPLQLPVEGGWSETFGKQLVDAKSGALTSVNAVSFTTTEFANVTSPQSAIVSRVITTEDGISTVFLDHGRGLYSMIEGIGDLTVAAGNGVNAGAVLGKVPVSNNNSDNEPRTIVWQTRLNHALVNPFVLTQLKP</sequence>
<dbReference type="InParanoid" id="A0A395JHA9"/>
<gene>
    <name evidence="1" type="ORF">DFR28_104224</name>
</gene>
<reference evidence="1 2" key="1">
    <citation type="submission" date="2018-06" db="EMBL/GenBank/DDBJ databases">
        <title>Genomic Encyclopedia of Type Strains, Phase IV (KMG-IV): sequencing the most valuable type-strain genomes for metagenomic binning, comparative biology and taxonomic classification.</title>
        <authorList>
            <person name="Goeker M."/>
        </authorList>
    </citation>
    <scope>NUCLEOTIDE SEQUENCE [LARGE SCALE GENOMIC DNA]</scope>
    <source>
        <strain evidence="1 2">DSM 24032</strain>
    </source>
</reference>
<name>A0A395JHA9_9GAMM</name>
<dbReference type="Gene3D" id="2.60.40.1590">
    <property type="entry name" value="Peptidoglycan hydrolase domains"/>
    <property type="match status" value="1"/>
</dbReference>